<dbReference type="EMBL" id="GL385396">
    <property type="protein sequence ID" value="EJT79925.1"/>
    <property type="molecule type" value="Genomic_DNA"/>
</dbReference>
<proteinExistence type="inferred from homology"/>
<dbReference type="Pfam" id="PF04488">
    <property type="entry name" value="Gly_transf_sug"/>
    <property type="match status" value="1"/>
</dbReference>
<evidence type="ECO:0000313" key="2">
    <source>
        <dbReference type="EMBL" id="EJT79925.1"/>
    </source>
</evidence>
<protein>
    <recommendedName>
        <fullName evidence="5">Glycosyl transferase</fullName>
    </recommendedName>
</protein>
<dbReference type="GeneID" id="20345465"/>
<accession>J3NUQ1</accession>
<reference evidence="4" key="1">
    <citation type="submission" date="2010-07" db="EMBL/GenBank/DDBJ databases">
        <title>The genome sequence of Gaeumannomyces graminis var. tritici strain R3-111a-1.</title>
        <authorList>
            <consortium name="The Broad Institute Genome Sequencing Platform"/>
            <person name="Ma L.-J."/>
            <person name="Dead R."/>
            <person name="Young S."/>
            <person name="Zeng Q."/>
            <person name="Koehrsen M."/>
            <person name="Alvarado L."/>
            <person name="Berlin A."/>
            <person name="Chapman S.B."/>
            <person name="Chen Z."/>
            <person name="Freedman E."/>
            <person name="Gellesch M."/>
            <person name="Goldberg J."/>
            <person name="Griggs A."/>
            <person name="Gujja S."/>
            <person name="Heilman E.R."/>
            <person name="Heiman D."/>
            <person name="Hepburn T."/>
            <person name="Howarth C."/>
            <person name="Jen D."/>
            <person name="Larson L."/>
            <person name="Mehta T."/>
            <person name="Neiman D."/>
            <person name="Pearson M."/>
            <person name="Roberts A."/>
            <person name="Saif S."/>
            <person name="Shea T."/>
            <person name="Shenoy N."/>
            <person name="Sisk P."/>
            <person name="Stolte C."/>
            <person name="Sykes S."/>
            <person name="Walk T."/>
            <person name="White J."/>
            <person name="Yandava C."/>
            <person name="Haas B."/>
            <person name="Nusbaum C."/>
            <person name="Birren B."/>
        </authorList>
    </citation>
    <scope>NUCLEOTIDE SEQUENCE [LARGE SCALE GENOMIC DNA]</scope>
    <source>
        <strain evidence="4">R3-111a-1</strain>
    </source>
</reference>
<dbReference type="PANTHER" id="PTHR46830">
    <property type="entry name" value="TRANSFERASE, PUTATIVE-RELATED"/>
    <property type="match status" value="1"/>
</dbReference>
<dbReference type="STRING" id="644352.J3NUQ1"/>
<evidence type="ECO:0000313" key="3">
    <source>
        <dbReference type="EnsemblFungi" id="EJT79925"/>
    </source>
</evidence>
<organism evidence="2">
    <name type="scientific">Gaeumannomyces tritici (strain R3-111a-1)</name>
    <name type="common">Wheat and barley take-all root rot fungus</name>
    <name type="synonym">Gaeumannomyces graminis var. tritici</name>
    <dbReference type="NCBI Taxonomy" id="644352"/>
    <lineage>
        <taxon>Eukaryota</taxon>
        <taxon>Fungi</taxon>
        <taxon>Dikarya</taxon>
        <taxon>Ascomycota</taxon>
        <taxon>Pezizomycotina</taxon>
        <taxon>Sordariomycetes</taxon>
        <taxon>Sordariomycetidae</taxon>
        <taxon>Magnaporthales</taxon>
        <taxon>Magnaporthaceae</taxon>
        <taxon>Gaeumannomyces</taxon>
    </lineage>
</organism>
<dbReference type="SUPFAM" id="SSF53448">
    <property type="entry name" value="Nucleotide-diphospho-sugar transferases"/>
    <property type="match status" value="1"/>
</dbReference>
<dbReference type="eggNOG" id="ENOG502S17S">
    <property type="taxonomic scope" value="Eukaryota"/>
</dbReference>
<gene>
    <name evidence="3" type="primary">20345465</name>
    <name evidence="2" type="ORF">GGTG_05007</name>
</gene>
<keyword evidence="4" id="KW-1185">Reference proteome</keyword>
<dbReference type="OrthoDB" id="409543at2759"/>
<dbReference type="Gene3D" id="3.90.550.20">
    <property type="match status" value="1"/>
</dbReference>
<dbReference type="AlphaFoldDB" id="J3NUQ1"/>
<dbReference type="EnsemblFungi" id="EJT79925">
    <property type="protein sequence ID" value="EJT79925"/>
    <property type="gene ID" value="GGTG_05007"/>
</dbReference>
<reference evidence="3" key="4">
    <citation type="journal article" date="2015" name="G3 (Bethesda)">
        <title>Genome sequences of three phytopathogenic species of the Magnaporthaceae family of fungi.</title>
        <authorList>
            <person name="Okagaki L.H."/>
            <person name="Nunes C.C."/>
            <person name="Sailsbery J."/>
            <person name="Clay B."/>
            <person name="Brown D."/>
            <person name="John T."/>
            <person name="Oh Y."/>
            <person name="Young N."/>
            <person name="Fitzgerald M."/>
            <person name="Haas B.J."/>
            <person name="Zeng Q."/>
            <person name="Young S."/>
            <person name="Adiconis X."/>
            <person name="Fan L."/>
            <person name="Levin J.Z."/>
            <person name="Mitchell T.K."/>
            <person name="Okubara P.A."/>
            <person name="Farman M.L."/>
            <person name="Kohn L.M."/>
            <person name="Birren B."/>
            <person name="Ma L.-J."/>
            <person name="Dean R.A."/>
        </authorList>
    </citation>
    <scope>NUCLEOTIDE SEQUENCE</scope>
    <source>
        <strain evidence="3">R3-111a-1</strain>
    </source>
</reference>
<dbReference type="InterPro" id="IPR029044">
    <property type="entry name" value="Nucleotide-diphossugar_trans"/>
</dbReference>
<dbReference type="GO" id="GO:1901135">
    <property type="term" value="P:carbohydrate derivative metabolic process"/>
    <property type="evidence" value="ECO:0007669"/>
    <property type="project" value="UniProtKB-ARBA"/>
</dbReference>
<dbReference type="HOGENOM" id="CLU_050874_1_0_1"/>
<dbReference type="InterPro" id="IPR007577">
    <property type="entry name" value="GlycoTrfase_DXD_sugar-bd_CS"/>
</dbReference>
<evidence type="ECO:0008006" key="5">
    <source>
        <dbReference type="Google" id="ProtNLM"/>
    </source>
</evidence>
<dbReference type="RefSeq" id="XP_009221070.1">
    <property type="nucleotide sequence ID" value="XM_009222806.1"/>
</dbReference>
<sequence>MMIVVPRRRFLVLWALGSFVFITLYLSSDWLRSVWHGKVWPVVHEPGLWIMGFTRYNFKPTPGEAKCFDGTVERVNAPGVTADIPKVVHFVWGPKGEGSFNLLLYIAIRAALATLEPKEVRVHYTNIDRDNEWFKLLEPNITLVHHDPKSYLGPFLDLDPESWDMAHMADVLRLTVLLEEGGIYLDADAFVLRPFDTLLKGARDVVMGHEGGVRMGLTNAVIMSKAGAPFIKRWLGMYTSFDKTLWNEHSVKLPRRLEDQYPDELCTLSPSAFYWPMWTEGSVDWMHEPLSDKEAAEVDETMRKNDGALFGDQLVLHAWSHPARRYTHRLTPDIMRRENTRFNMVLRRFL</sequence>
<comment type="similarity">
    <text evidence="1">Belongs to the glycosyltransferase 32 family.</text>
</comment>
<dbReference type="VEuPathDB" id="FungiDB:GGTG_05007"/>
<evidence type="ECO:0000313" key="4">
    <source>
        <dbReference type="Proteomes" id="UP000006039"/>
    </source>
</evidence>
<reference evidence="2" key="3">
    <citation type="submission" date="2010-09" db="EMBL/GenBank/DDBJ databases">
        <title>Annotation of Gaeumannomyces graminis var. tritici R3-111a-1.</title>
        <authorList>
            <consortium name="The Broad Institute Genome Sequencing Platform"/>
            <person name="Ma L.-J."/>
            <person name="Dead R."/>
            <person name="Young S.K."/>
            <person name="Zeng Q."/>
            <person name="Gargeya S."/>
            <person name="Fitzgerald M."/>
            <person name="Haas B."/>
            <person name="Abouelleil A."/>
            <person name="Alvarado L."/>
            <person name="Arachchi H.M."/>
            <person name="Berlin A."/>
            <person name="Brown A."/>
            <person name="Chapman S.B."/>
            <person name="Chen Z."/>
            <person name="Dunbar C."/>
            <person name="Freedman E."/>
            <person name="Gearin G."/>
            <person name="Gellesch M."/>
            <person name="Goldberg J."/>
            <person name="Griggs A."/>
            <person name="Gujja S."/>
            <person name="Heiman D."/>
            <person name="Howarth C."/>
            <person name="Larson L."/>
            <person name="Lui A."/>
            <person name="MacDonald P.J.P."/>
            <person name="Mehta T."/>
            <person name="Montmayeur A."/>
            <person name="Murphy C."/>
            <person name="Neiman D."/>
            <person name="Pearson M."/>
            <person name="Priest M."/>
            <person name="Roberts A."/>
            <person name="Saif S."/>
            <person name="Shea T."/>
            <person name="Shenoy N."/>
            <person name="Sisk P."/>
            <person name="Stolte C."/>
            <person name="Sykes S."/>
            <person name="Yandava C."/>
            <person name="Wortman J."/>
            <person name="Nusbaum C."/>
            <person name="Birren B."/>
        </authorList>
    </citation>
    <scope>NUCLEOTIDE SEQUENCE</scope>
    <source>
        <strain evidence="2">R3-111a-1</strain>
    </source>
</reference>
<reference evidence="2" key="2">
    <citation type="submission" date="2010-07" db="EMBL/GenBank/DDBJ databases">
        <authorList>
            <consortium name="The Broad Institute Genome Sequencing Platform"/>
            <consortium name="Broad Institute Genome Sequencing Center for Infectious Disease"/>
            <person name="Ma L.-J."/>
            <person name="Dead R."/>
            <person name="Young S."/>
            <person name="Zeng Q."/>
            <person name="Koehrsen M."/>
            <person name="Alvarado L."/>
            <person name="Berlin A."/>
            <person name="Chapman S.B."/>
            <person name="Chen Z."/>
            <person name="Freedman E."/>
            <person name="Gellesch M."/>
            <person name="Goldberg J."/>
            <person name="Griggs A."/>
            <person name="Gujja S."/>
            <person name="Heilman E.R."/>
            <person name="Heiman D."/>
            <person name="Hepburn T."/>
            <person name="Howarth C."/>
            <person name="Jen D."/>
            <person name="Larson L."/>
            <person name="Mehta T."/>
            <person name="Neiman D."/>
            <person name="Pearson M."/>
            <person name="Roberts A."/>
            <person name="Saif S."/>
            <person name="Shea T."/>
            <person name="Shenoy N."/>
            <person name="Sisk P."/>
            <person name="Stolte C."/>
            <person name="Sykes S."/>
            <person name="Walk T."/>
            <person name="White J."/>
            <person name="Yandava C."/>
            <person name="Haas B."/>
            <person name="Nusbaum C."/>
            <person name="Birren B."/>
        </authorList>
    </citation>
    <scope>NUCLEOTIDE SEQUENCE</scope>
    <source>
        <strain evidence="2">R3-111a-1</strain>
    </source>
</reference>
<name>J3NUQ1_GAET3</name>
<dbReference type="PANTHER" id="PTHR46830:SF2">
    <property type="entry name" value="ALPHA-1,4-N-ACETYLGLUCOSAMINYLTRANSFERASE"/>
    <property type="match status" value="1"/>
</dbReference>
<evidence type="ECO:0000256" key="1">
    <source>
        <dbReference type="ARBA" id="ARBA00009003"/>
    </source>
</evidence>
<reference evidence="3" key="5">
    <citation type="submission" date="2018-04" db="UniProtKB">
        <authorList>
            <consortium name="EnsemblFungi"/>
        </authorList>
    </citation>
    <scope>IDENTIFICATION</scope>
    <source>
        <strain evidence="3">R3-111a-1</strain>
    </source>
</reference>
<dbReference type="Proteomes" id="UP000006039">
    <property type="component" value="Unassembled WGS sequence"/>
</dbReference>